<feature type="compositionally biased region" description="Polar residues" evidence="1">
    <location>
        <begin position="137"/>
        <end position="146"/>
    </location>
</feature>
<evidence type="ECO:0000256" key="1">
    <source>
        <dbReference type="SAM" id="MobiDB-lite"/>
    </source>
</evidence>
<feature type="region of interest" description="Disordered" evidence="1">
    <location>
        <begin position="82"/>
        <end position="146"/>
    </location>
</feature>
<comment type="caution">
    <text evidence="2">The sequence shown here is derived from an EMBL/GenBank/DDBJ whole genome shotgun (WGS) entry which is preliminary data.</text>
</comment>
<proteinExistence type="predicted"/>
<evidence type="ECO:0000313" key="3">
    <source>
        <dbReference type="Proteomes" id="UP001515480"/>
    </source>
</evidence>
<feature type="compositionally biased region" description="Pro residues" evidence="1">
    <location>
        <begin position="121"/>
        <end position="130"/>
    </location>
</feature>
<name>A0AB34K0Z9_PRYPA</name>
<dbReference type="AlphaFoldDB" id="A0AB34K0Z9"/>
<dbReference type="EMBL" id="JBGBPQ010000003">
    <property type="protein sequence ID" value="KAL1526772.1"/>
    <property type="molecule type" value="Genomic_DNA"/>
</dbReference>
<evidence type="ECO:0000313" key="2">
    <source>
        <dbReference type="EMBL" id="KAL1526772.1"/>
    </source>
</evidence>
<sequence>MERGPFDGGGAADESSLVANDFDDLRPGMREYSIALEAELRKIACLPLVNNVVLIGNAADEPNKIRVRANLKSNFVGRKNARQPYIPCSRDRPTQLHAPPYERATTIQRGPLASRQLRTSVPPPRVPKASPPRYGRTPQTPIDANE</sequence>
<protein>
    <submittedName>
        <fullName evidence="2">Uncharacterized protein</fullName>
    </submittedName>
</protein>
<keyword evidence="3" id="KW-1185">Reference proteome</keyword>
<accession>A0AB34K0Z9</accession>
<organism evidence="2 3">
    <name type="scientific">Prymnesium parvum</name>
    <name type="common">Toxic golden alga</name>
    <dbReference type="NCBI Taxonomy" id="97485"/>
    <lineage>
        <taxon>Eukaryota</taxon>
        <taxon>Haptista</taxon>
        <taxon>Haptophyta</taxon>
        <taxon>Prymnesiophyceae</taxon>
        <taxon>Prymnesiales</taxon>
        <taxon>Prymnesiaceae</taxon>
        <taxon>Prymnesium</taxon>
    </lineage>
</organism>
<gene>
    <name evidence="2" type="ORF">AB1Y20_015468</name>
</gene>
<reference evidence="2 3" key="1">
    <citation type="journal article" date="2024" name="Science">
        <title>Giant polyketide synthase enzymes in the biosynthesis of giant marine polyether toxins.</title>
        <authorList>
            <person name="Fallon T.R."/>
            <person name="Shende V.V."/>
            <person name="Wierzbicki I.H."/>
            <person name="Pendleton A.L."/>
            <person name="Watervoot N.F."/>
            <person name="Auber R.P."/>
            <person name="Gonzalez D.J."/>
            <person name="Wisecaver J.H."/>
            <person name="Moore B.S."/>
        </authorList>
    </citation>
    <scope>NUCLEOTIDE SEQUENCE [LARGE SCALE GENOMIC DNA]</scope>
    <source>
        <strain evidence="2 3">12B1</strain>
    </source>
</reference>
<dbReference type="Proteomes" id="UP001515480">
    <property type="component" value="Unassembled WGS sequence"/>
</dbReference>